<dbReference type="Pfam" id="PF13460">
    <property type="entry name" value="NAD_binding_10"/>
    <property type="match status" value="1"/>
</dbReference>
<keyword evidence="4" id="KW-1185">Reference proteome</keyword>
<dbReference type="EMBL" id="JAXGFP010000006">
    <property type="protein sequence ID" value="MEG3184676.1"/>
    <property type="molecule type" value="Genomic_DNA"/>
</dbReference>
<dbReference type="InterPro" id="IPR051207">
    <property type="entry name" value="ComplexI_NDUFA9_subunit"/>
</dbReference>
<feature type="domain" description="NAD(P)-binding" evidence="2">
    <location>
        <begin position="2"/>
        <end position="145"/>
    </location>
</feature>
<dbReference type="PANTHER" id="PTHR12126">
    <property type="entry name" value="NADH-UBIQUINONE OXIDOREDUCTASE 39 KDA SUBUNIT-RELATED"/>
    <property type="match status" value="1"/>
</dbReference>
<name>A0ABU7Z0G6_9GAMM</name>
<protein>
    <submittedName>
        <fullName evidence="3">SDR family oxidoreductase</fullName>
    </submittedName>
</protein>
<reference evidence="3 4" key="1">
    <citation type="journal article" date="2016" name="Int. J. Syst. Evol. Microbiol.">
        <title>Lysobacter erysipheiresistens sp. nov., an antagonist of powdery mildew, isolated from tobacco-cultivated soil.</title>
        <authorList>
            <person name="Xie B."/>
            <person name="Li T."/>
            <person name="Lin X."/>
            <person name="Wang C.J."/>
            <person name="Chen Y.J."/>
            <person name="Liu W.J."/>
            <person name="Zhao Z.W."/>
        </authorList>
    </citation>
    <scope>NUCLEOTIDE SEQUENCE [LARGE SCALE GENOMIC DNA]</scope>
    <source>
        <strain evidence="3 4">RS-LYSO-3</strain>
    </source>
</reference>
<feature type="transmembrane region" description="Helical" evidence="1">
    <location>
        <begin position="304"/>
        <end position="326"/>
    </location>
</feature>
<dbReference type="PANTHER" id="PTHR12126:SF11">
    <property type="entry name" value="NADH DEHYDROGENASE [UBIQUINONE] 1 ALPHA SUBCOMPLEX SUBUNIT 9, MITOCHONDRIAL"/>
    <property type="match status" value="1"/>
</dbReference>
<dbReference type="Gene3D" id="3.40.50.720">
    <property type="entry name" value="NAD(P)-binding Rossmann-like Domain"/>
    <property type="match status" value="1"/>
</dbReference>
<dbReference type="InterPro" id="IPR036291">
    <property type="entry name" value="NAD(P)-bd_dom_sf"/>
</dbReference>
<sequence length="422" mass="44987">MIGQALLGKLAAAGHEVVLGVRDVERTRRQWPGSRVVHLDYAELGQEPPGHARQWQTQLAQIEAVINAVGIFREQGSQTFDALHVKGPGALFEAAAAAGVSRIVQISALGAEPRSQAGYLASKGLADEALLRLDVAATVVQPSLVFASEGPSTRWFALLAALPVTPLPGGGKQCIQPVHLDDLGDAVVRLLGSHAPPRRLHAVGARPLTLRGYLACLKQGLGFSGWFLPVPLGLTRAMSRLLALRPGSLVTPEALRMLEAGNVGDPGGFAAVLGRSPKDAGDFVAEPHRATMRRTAQLDWLVPLLRYAVAIMWIATGIVSAFVFPVESSLDLLARTGLVGLPALVALYGAAALDVLLGIAPLVSTRRRWIYRLQLLLIAFYTAVITLCLPEFWAHPYGPVLKNMPLLVAIAALHELDDGEGR</sequence>
<evidence type="ECO:0000313" key="4">
    <source>
        <dbReference type="Proteomes" id="UP001355056"/>
    </source>
</evidence>
<comment type="caution">
    <text evidence="3">The sequence shown here is derived from an EMBL/GenBank/DDBJ whole genome shotgun (WGS) entry which is preliminary data.</text>
</comment>
<evidence type="ECO:0000313" key="3">
    <source>
        <dbReference type="EMBL" id="MEG3184676.1"/>
    </source>
</evidence>
<proteinExistence type="predicted"/>
<keyword evidence="1" id="KW-1133">Transmembrane helix</keyword>
<dbReference type="InterPro" id="IPR016040">
    <property type="entry name" value="NAD(P)-bd_dom"/>
</dbReference>
<dbReference type="RefSeq" id="WP_332617431.1">
    <property type="nucleotide sequence ID" value="NZ_JAXGFP010000006.1"/>
</dbReference>
<feature type="transmembrane region" description="Helical" evidence="1">
    <location>
        <begin position="338"/>
        <end position="363"/>
    </location>
</feature>
<dbReference type="InterPro" id="IPR025695">
    <property type="entry name" value="DoxX-like"/>
</dbReference>
<dbReference type="SUPFAM" id="SSF51735">
    <property type="entry name" value="NAD(P)-binding Rossmann-fold domains"/>
    <property type="match status" value="1"/>
</dbReference>
<keyword evidence="1" id="KW-0472">Membrane</keyword>
<keyword evidence="1" id="KW-0812">Transmembrane</keyword>
<gene>
    <name evidence="3" type="ORF">SNE34_11710</name>
</gene>
<feature type="transmembrane region" description="Helical" evidence="1">
    <location>
        <begin position="375"/>
        <end position="394"/>
    </location>
</feature>
<evidence type="ECO:0000256" key="1">
    <source>
        <dbReference type="SAM" id="Phobius"/>
    </source>
</evidence>
<evidence type="ECO:0000259" key="2">
    <source>
        <dbReference type="Pfam" id="PF13460"/>
    </source>
</evidence>
<organism evidence="3 4">
    <name type="scientific">Novilysobacter erysipheiresistens</name>
    <dbReference type="NCBI Taxonomy" id="1749332"/>
    <lineage>
        <taxon>Bacteria</taxon>
        <taxon>Pseudomonadati</taxon>
        <taxon>Pseudomonadota</taxon>
        <taxon>Gammaproteobacteria</taxon>
        <taxon>Lysobacterales</taxon>
        <taxon>Lysobacteraceae</taxon>
        <taxon>Novilysobacter</taxon>
    </lineage>
</organism>
<accession>A0ABU7Z0G6</accession>
<dbReference type="Proteomes" id="UP001355056">
    <property type="component" value="Unassembled WGS sequence"/>
</dbReference>
<dbReference type="Pfam" id="PF13781">
    <property type="entry name" value="DoxX_3"/>
    <property type="match status" value="1"/>
</dbReference>